<dbReference type="InterPro" id="IPR006522">
    <property type="entry name" value="Phage_virion_morphogenesis"/>
</dbReference>
<comment type="caution">
    <text evidence="1">The sequence shown here is derived from an EMBL/GenBank/DDBJ whole genome shotgun (WGS) entry which is preliminary data.</text>
</comment>
<evidence type="ECO:0000313" key="2">
    <source>
        <dbReference type="Proteomes" id="UP000003019"/>
    </source>
</evidence>
<gene>
    <name evidence="1" type="ORF">HMPREF9371_1788</name>
</gene>
<proteinExistence type="predicted"/>
<evidence type="ECO:0000313" key="1">
    <source>
        <dbReference type="EMBL" id="EGY52049.1"/>
    </source>
</evidence>
<accession>G4CJJ8</accession>
<organism evidence="1 2">
    <name type="scientific">Neisseria shayeganii 871</name>
    <dbReference type="NCBI Taxonomy" id="1032488"/>
    <lineage>
        <taxon>Bacteria</taxon>
        <taxon>Pseudomonadati</taxon>
        <taxon>Pseudomonadota</taxon>
        <taxon>Betaproteobacteria</taxon>
        <taxon>Neisseriales</taxon>
        <taxon>Neisseriaceae</taxon>
        <taxon>Neisseria</taxon>
    </lineage>
</organism>
<dbReference type="NCBIfam" id="TIGR01635">
    <property type="entry name" value="tail_comp_S"/>
    <property type="match status" value="1"/>
</dbReference>
<dbReference type="PATRIC" id="fig|1032488.3.peg.1695"/>
<dbReference type="EMBL" id="AGAY01000061">
    <property type="protein sequence ID" value="EGY52049.1"/>
    <property type="molecule type" value="Genomic_DNA"/>
</dbReference>
<dbReference type="Pfam" id="PF05069">
    <property type="entry name" value="Phage_tail_S"/>
    <property type="match status" value="1"/>
</dbReference>
<name>G4CJJ8_9NEIS</name>
<sequence length="147" mass="15801">MIEVTLDDADLQRGLGQLLRNATQTTPMMRGMAQELENLTKDNFASESWGGDKWPQSKAAAANSRKTLYATGELHDSISTQSGNGYARIGSNMKYAAIHHFGGQAGRGRKLTLPARPYLPIDGSGKLQPSGEDKLLQVALDALSKGV</sequence>
<dbReference type="HOGENOM" id="CLU_117141_3_1_4"/>
<protein>
    <submittedName>
        <fullName evidence="1">Prophage MuMc02 protein</fullName>
    </submittedName>
</protein>
<keyword evidence="2" id="KW-1185">Reference proteome</keyword>
<dbReference type="Proteomes" id="UP000003019">
    <property type="component" value="Unassembled WGS sequence"/>
</dbReference>
<reference evidence="1 2" key="1">
    <citation type="submission" date="2011-05" db="EMBL/GenBank/DDBJ databases">
        <authorList>
            <person name="Muzny D."/>
            <person name="Qin X."/>
            <person name="Deng J."/>
            <person name="Jiang H."/>
            <person name="Liu Y."/>
            <person name="Qu J."/>
            <person name="Song X.-Z."/>
            <person name="Zhang L."/>
            <person name="Thornton R."/>
            <person name="Coyle M."/>
            <person name="Francisco L."/>
            <person name="Jackson L."/>
            <person name="Javaid M."/>
            <person name="Korchina V."/>
            <person name="Kovar C."/>
            <person name="Mata R."/>
            <person name="Mathew T."/>
            <person name="Ngo R."/>
            <person name="Nguyen L."/>
            <person name="Nguyen N."/>
            <person name="Okwuonu G."/>
            <person name="Ongeri F."/>
            <person name="Pham C."/>
            <person name="Simmons D."/>
            <person name="Wilczek-Boney K."/>
            <person name="Hale W."/>
            <person name="Jakkamsetti A."/>
            <person name="Pham P."/>
            <person name="Ruth R."/>
            <person name="San Lucas F."/>
            <person name="Warren J."/>
            <person name="Zhang J."/>
            <person name="Zhao Z."/>
            <person name="Zhou C."/>
            <person name="Zhu D."/>
            <person name="Lee S."/>
            <person name="Bess C."/>
            <person name="Blankenburg K."/>
            <person name="Forbes L."/>
            <person name="Fu Q."/>
            <person name="Gubbala S."/>
            <person name="Hirani K."/>
            <person name="Jayaseelan J.C."/>
            <person name="Lara F."/>
            <person name="Munidasa M."/>
            <person name="Palculict T."/>
            <person name="Patil S."/>
            <person name="Pu L.-L."/>
            <person name="Saada N."/>
            <person name="Tang L."/>
            <person name="Weissenberger G."/>
            <person name="Zhu Y."/>
            <person name="Hemphill L."/>
            <person name="Shang Y."/>
            <person name="Youmans B."/>
            <person name="Ayvaz T."/>
            <person name="Ross M."/>
            <person name="Santibanez J."/>
            <person name="Aqrawi P."/>
            <person name="Gross S."/>
            <person name="Joshi V."/>
            <person name="Fowler G."/>
            <person name="Nazareth L."/>
            <person name="Reid J."/>
            <person name="Worley K."/>
            <person name="Petrosino J."/>
            <person name="Highlander S."/>
            <person name="Gibbs R."/>
        </authorList>
    </citation>
    <scope>NUCLEOTIDE SEQUENCE [LARGE SCALE GENOMIC DNA]</scope>
    <source>
        <strain evidence="1 2">871</strain>
    </source>
</reference>
<dbReference type="RefSeq" id="WP_009119477.1">
    <property type="nucleotide sequence ID" value="NZ_JH164926.1"/>
</dbReference>
<dbReference type="STRING" id="1032488.HMPREF9371_1788"/>
<dbReference type="OrthoDB" id="2081253at2"/>
<dbReference type="AlphaFoldDB" id="G4CJJ8"/>